<protein>
    <submittedName>
        <fullName evidence="1">Heparan N-sulfatase</fullName>
    </submittedName>
</protein>
<dbReference type="InterPro" id="IPR017850">
    <property type="entry name" value="Alkaline_phosphatase_core_sf"/>
</dbReference>
<gene>
    <name evidence="1" type="ORF">F3D60_32355</name>
</gene>
<dbReference type="AlphaFoldDB" id="A0A641RDD0"/>
<proteinExistence type="predicted"/>
<dbReference type="EMBL" id="VWKO01000606">
    <property type="protein sequence ID" value="KAA4015062.1"/>
    <property type="molecule type" value="Genomic_DNA"/>
</dbReference>
<organism evidence="1">
    <name type="scientific">Bacteroides ovatus</name>
    <dbReference type="NCBI Taxonomy" id="28116"/>
    <lineage>
        <taxon>Bacteria</taxon>
        <taxon>Pseudomonadati</taxon>
        <taxon>Bacteroidota</taxon>
        <taxon>Bacteroidia</taxon>
        <taxon>Bacteroidales</taxon>
        <taxon>Bacteroidaceae</taxon>
        <taxon>Bacteroides</taxon>
    </lineage>
</organism>
<name>A0A641RDD0_BACOV</name>
<comment type="caution">
    <text evidence="1">The sequence shown here is derived from an EMBL/GenBank/DDBJ whole genome shotgun (WGS) entry which is preliminary data.</text>
</comment>
<dbReference type="Gene3D" id="3.40.720.10">
    <property type="entry name" value="Alkaline Phosphatase, subunit A"/>
    <property type="match status" value="1"/>
</dbReference>
<evidence type="ECO:0000313" key="1">
    <source>
        <dbReference type="EMBL" id="KAA4015062.1"/>
    </source>
</evidence>
<dbReference type="SUPFAM" id="SSF53649">
    <property type="entry name" value="Alkaline phosphatase-like"/>
    <property type="match status" value="1"/>
</dbReference>
<accession>A0A641RDD0</accession>
<reference evidence="1" key="1">
    <citation type="journal article" date="2019" name="Nat. Med.">
        <title>A library of human gut bacterial isolates paired with longitudinal multiomics data enables mechanistic microbiome research.</title>
        <authorList>
            <person name="Poyet M."/>
            <person name="Groussin M."/>
            <person name="Gibbons S.M."/>
            <person name="Avila-Pacheco J."/>
            <person name="Jiang X."/>
            <person name="Kearney S.M."/>
            <person name="Perrotta A.R."/>
            <person name="Berdy B."/>
            <person name="Zhao S."/>
            <person name="Lieberman T.D."/>
            <person name="Swanson P.K."/>
            <person name="Smith M."/>
            <person name="Roesemann S."/>
            <person name="Alexander J.E."/>
            <person name="Rich S.A."/>
            <person name="Livny J."/>
            <person name="Vlamakis H."/>
            <person name="Clish C."/>
            <person name="Bullock K."/>
            <person name="Deik A."/>
            <person name="Scott J."/>
            <person name="Pierce K.A."/>
            <person name="Xavier R.J."/>
            <person name="Alm E.J."/>
        </authorList>
    </citation>
    <scope>NUCLEOTIDE SEQUENCE</scope>
    <source>
        <strain evidence="1">BIOML-A147</strain>
    </source>
</reference>
<sequence>DDFIGFHDIAPTLLEAAQIDGNFGMTGKSFINLLTSKKSGRIDKKRDHMILIKERHDVGRANEDGVNLGYPVRAIRTDEYLYVVNYKPERWPVGNPEYDYRNCDNSPTKSYLTGLKPGDKDYRYNEMAFAKRPGEEFYLIKEDPHCMKNQALNPEYRKVMDKLRKRMENELKRTGDPRMYGKGDIFDKYPYMGKALDYSKKIK</sequence>
<feature type="non-terminal residue" evidence="1">
    <location>
        <position position="1"/>
    </location>
</feature>